<dbReference type="SMR" id="A0A8T3C860"/>
<dbReference type="Proteomes" id="UP000829196">
    <property type="component" value="Unassembled WGS sequence"/>
</dbReference>
<sequence>MVFSNLKGITEKNLNVVIVDCYIGILVYFTDLQRRAVIDDAMISVCRSVLLDS</sequence>
<comment type="caution">
    <text evidence="4">The sequence shown here is derived from an EMBL/GenBank/DDBJ whole genome shotgun (WGS) entry which is preliminary data.</text>
</comment>
<dbReference type="AlphaFoldDB" id="A0A8T3C860"/>
<evidence type="ECO:0000256" key="1">
    <source>
        <dbReference type="ARBA" id="ARBA00022741"/>
    </source>
</evidence>
<keyword evidence="1" id="KW-0547">Nucleotide-binding</keyword>
<dbReference type="Pfam" id="PF00012">
    <property type="entry name" value="HSP70"/>
    <property type="match status" value="1"/>
</dbReference>
<protein>
    <submittedName>
        <fullName evidence="4">Uncharacterized protein</fullName>
    </submittedName>
</protein>
<accession>A0A8T3C860</accession>
<dbReference type="EMBL" id="JAGYWB010000001">
    <property type="protein sequence ID" value="KAI0530705.1"/>
    <property type="molecule type" value="Genomic_DNA"/>
</dbReference>
<evidence type="ECO:0000313" key="4">
    <source>
        <dbReference type="EMBL" id="KAI0530708.1"/>
    </source>
</evidence>
<evidence type="ECO:0000313" key="3">
    <source>
        <dbReference type="EMBL" id="KAI0530705.1"/>
    </source>
</evidence>
<dbReference type="InterPro" id="IPR013126">
    <property type="entry name" value="Hsp_70_fam"/>
</dbReference>
<reference evidence="4" key="1">
    <citation type="journal article" date="2022" name="Front. Genet.">
        <title>Chromosome-Scale Assembly of the Dendrobium nobile Genome Provides Insights Into the Molecular Mechanism of the Biosynthesis of the Medicinal Active Ingredient of Dendrobium.</title>
        <authorList>
            <person name="Xu Q."/>
            <person name="Niu S.-C."/>
            <person name="Li K.-L."/>
            <person name="Zheng P.-J."/>
            <person name="Zhang X.-J."/>
            <person name="Jia Y."/>
            <person name="Liu Y."/>
            <person name="Niu Y.-X."/>
            <person name="Yu L.-H."/>
            <person name="Chen D.-F."/>
            <person name="Zhang G.-Q."/>
        </authorList>
    </citation>
    <scope>NUCLEOTIDE SEQUENCE</scope>
    <source>
        <tissue evidence="4">Leaf</tissue>
    </source>
</reference>
<dbReference type="GO" id="GO:0140662">
    <property type="term" value="F:ATP-dependent protein folding chaperone"/>
    <property type="evidence" value="ECO:0007669"/>
    <property type="project" value="InterPro"/>
</dbReference>
<organism evidence="4 5">
    <name type="scientific">Dendrobium nobile</name>
    <name type="common">Orchid</name>
    <dbReference type="NCBI Taxonomy" id="94219"/>
    <lineage>
        <taxon>Eukaryota</taxon>
        <taxon>Viridiplantae</taxon>
        <taxon>Streptophyta</taxon>
        <taxon>Embryophyta</taxon>
        <taxon>Tracheophyta</taxon>
        <taxon>Spermatophyta</taxon>
        <taxon>Magnoliopsida</taxon>
        <taxon>Liliopsida</taxon>
        <taxon>Asparagales</taxon>
        <taxon>Orchidaceae</taxon>
        <taxon>Epidendroideae</taxon>
        <taxon>Malaxideae</taxon>
        <taxon>Dendrobiinae</taxon>
        <taxon>Dendrobium</taxon>
    </lineage>
</organism>
<name>A0A8T3C860_DENNO</name>
<dbReference type="EMBL" id="JAGYWB010000001">
    <property type="protein sequence ID" value="KAI0530708.1"/>
    <property type="molecule type" value="Genomic_DNA"/>
</dbReference>
<dbReference type="OrthoDB" id="1711855at2759"/>
<keyword evidence="2" id="KW-0067">ATP-binding</keyword>
<evidence type="ECO:0000313" key="5">
    <source>
        <dbReference type="Proteomes" id="UP000829196"/>
    </source>
</evidence>
<keyword evidence="5" id="KW-1185">Reference proteome</keyword>
<gene>
    <name evidence="3" type="ORF">KFK09_000253</name>
    <name evidence="4" type="ORF">KFK09_000256</name>
</gene>
<proteinExistence type="predicted"/>
<dbReference type="GO" id="GO:0005524">
    <property type="term" value="F:ATP binding"/>
    <property type="evidence" value="ECO:0007669"/>
    <property type="project" value="UniProtKB-KW"/>
</dbReference>
<evidence type="ECO:0000256" key="2">
    <source>
        <dbReference type="ARBA" id="ARBA00022840"/>
    </source>
</evidence>